<dbReference type="HAMAP" id="MF_01965">
    <property type="entry name" value="NADHX_dehydratase"/>
    <property type="match status" value="1"/>
</dbReference>
<evidence type="ECO:0000313" key="9">
    <source>
        <dbReference type="Proteomes" id="UP000443582"/>
    </source>
</evidence>
<keyword evidence="5 6" id="KW-0456">Lyase</keyword>
<dbReference type="Pfam" id="PF01256">
    <property type="entry name" value="Carb_kinase"/>
    <property type="match status" value="1"/>
</dbReference>
<evidence type="ECO:0000256" key="2">
    <source>
        <dbReference type="ARBA" id="ARBA00022840"/>
    </source>
</evidence>
<comment type="catalytic activity">
    <reaction evidence="6">
        <text>(6S)-NADPHX + ADP = AMP + phosphate + NADPH + H(+)</text>
        <dbReference type="Rhea" id="RHEA:32235"/>
        <dbReference type="ChEBI" id="CHEBI:15378"/>
        <dbReference type="ChEBI" id="CHEBI:43474"/>
        <dbReference type="ChEBI" id="CHEBI:57783"/>
        <dbReference type="ChEBI" id="CHEBI:64076"/>
        <dbReference type="ChEBI" id="CHEBI:456215"/>
        <dbReference type="ChEBI" id="CHEBI:456216"/>
        <dbReference type="EC" id="4.2.1.136"/>
    </reaction>
</comment>
<feature type="binding site" evidence="6">
    <location>
        <position position="105"/>
    </location>
    <ligand>
        <name>(6S)-NADPHX</name>
        <dbReference type="ChEBI" id="CHEBI:64076"/>
    </ligand>
</feature>
<keyword evidence="3 6" id="KW-0521">NADP</keyword>
<accession>A0ABY0IEB2</accession>
<dbReference type="InterPro" id="IPR000631">
    <property type="entry name" value="CARKD"/>
</dbReference>
<comment type="catalytic activity">
    <reaction evidence="6">
        <text>(6S)-NADHX + ADP = AMP + phosphate + NADH + H(+)</text>
        <dbReference type="Rhea" id="RHEA:32223"/>
        <dbReference type="ChEBI" id="CHEBI:15378"/>
        <dbReference type="ChEBI" id="CHEBI:43474"/>
        <dbReference type="ChEBI" id="CHEBI:57945"/>
        <dbReference type="ChEBI" id="CHEBI:64074"/>
        <dbReference type="ChEBI" id="CHEBI:456215"/>
        <dbReference type="ChEBI" id="CHEBI:456216"/>
        <dbReference type="EC" id="4.2.1.136"/>
    </reaction>
</comment>
<dbReference type="EMBL" id="QDKL01000003">
    <property type="protein sequence ID" value="RZF20825.1"/>
    <property type="molecule type" value="Genomic_DNA"/>
</dbReference>
<dbReference type="Proteomes" id="UP000443582">
    <property type="component" value="Unassembled WGS sequence"/>
</dbReference>
<dbReference type="InterPro" id="IPR029056">
    <property type="entry name" value="Ribokinase-like"/>
</dbReference>
<dbReference type="PANTHER" id="PTHR12592:SF0">
    <property type="entry name" value="ATP-DEPENDENT (S)-NAD(P)H-HYDRATE DEHYDRATASE"/>
    <property type="match status" value="1"/>
</dbReference>
<feature type="binding site" evidence="6">
    <location>
        <position position="217"/>
    </location>
    <ligand>
        <name>AMP</name>
        <dbReference type="ChEBI" id="CHEBI:456215"/>
    </ligand>
</feature>
<reference evidence="9" key="1">
    <citation type="journal article" date="2019" name="Int. J. Syst. Evol. Microbiol.">
        <title>Halobacteriovorax valvorus sp. nov., a novel prokaryotic predator isolated from coastal seawater of China.</title>
        <authorList>
            <person name="Chen M.-X."/>
        </authorList>
    </citation>
    <scope>NUCLEOTIDE SEQUENCE [LARGE SCALE GENOMIC DNA]</scope>
    <source>
        <strain evidence="9">BL9</strain>
    </source>
</reference>
<organism evidence="8 9">
    <name type="scientific">Halobacteriovorax vibrionivorans</name>
    <dbReference type="NCBI Taxonomy" id="2152716"/>
    <lineage>
        <taxon>Bacteria</taxon>
        <taxon>Pseudomonadati</taxon>
        <taxon>Bdellovibrionota</taxon>
        <taxon>Bacteriovoracia</taxon>
        <taxon>Bacteriovoracales</taxon>
        <taxon>Halobacteriovoraceae</taxon>
        <taxon>Halobacteriovorax</taxon>
    </lineage>
</organism>
<dbReference type="CDD" id="cd01171">
    <property type="entry name" value="YXKO-related"/>
    <property type="match status" value="1"/>
</dbReference>
<evidence type="ECO:0000259" key="7">
    <source>
        <dbReference type="PROSITE" id="PS51383"/>
    </source>
</evidence>
<evidence type="ECO:0000256" key="6">
    <source>
        <dbReference type="HAMAP-Rule" id="MF_01965"/>
    </source>
</evidence>
<feature type="domain" description="YjeF C-terminal" evidence="7">
    <location>
        <begin position="5"/>
        <end position="276"/>
    </location>
</feature>
<comment type="subunit">
    <text evidence="6">Homotetramer.</text>
</comment>
<feature type="binding site" evidence="6">
    <location>
        <position position="153"/>
    </location>
    <ligand>
        <name>(6S)-NADPHX</name>
        <dbReference type="ChEBI" id="CHEBI:64076"/>
    </ligand>
</feature>
<dbReference type="EC" id="4.2.1.136" evidence="6"/>
<dbReference type="InterPro" id="IPR017953">
    <property type="entry name" value="Carbohydrate_kinase_pred_CS"/>
</dbReference>
<comment type="function">
    <text evidence="6">Catalyzes the dehydration of the S-form of NAD(P)HX at the expense of ADP, which is converted to AMP. Together with NAD(P)HX epimerase, which catalyzes the epimerization of the S- and R-forms, the enzyme allows the repair of both epimers of NAD(P)HX, a damaged form of NAD(P)H that is a result of enzymatic or heat-dependent hydration.</text>
</comment>
<comment type="caution">
    <text evidence="8">The sequence shown here is derived from an EMBL/GenBank/DDBJ whole genome shotgun (WGS) entry which is preliminary data.</text>
</comment>
<evidence type="ECO:0000256" key="1">
    <source>
        <dbReference type="ARBA" id="ARBA00022741"/>
    </source>
</evidence>
<dbReference type="RefSeq" id="WP_115363023.1">
    <property type="nucleotide sequence ID" value="NZ_QDKL01000003.1"/>
</dbReference>
<dbReference type="NCBIfam" id="TIGR00196">
    <property type="entry name" value="yjeF_cterm"/>
    <property type="match status" value="1"/>
</dbReference>
<name>A0ABY0IEB2_9BACT</name>
<feature type="binding site" evidence="6">
    <location>
        <position position="218"/>
    </location>
    <ligand>
        <name>(6S)-NADPHX</name>
        <dbReference type="ChEBI" id="CHEBI:64076"/>
    </ligand>
</feature>
<dbReference type="SUPFAM" id="SSF53613">
    <property type="entry name" value="Ribokinase-like"/>
    <property type="match status" value="1"/>
</dbReference>
<dbReference type="PROSITE" id="PS01049">
    <property type="entry name" value="YJEF_C_1"/>
    <property type="match status" value="1"/>
</dbReference>
<comment type="similarity">
    <text evidence="6">Belongs to the NnrD/CARKD family.</text>
</comment>
<evidence type="ECO:0000256" key="3">
    <source>
        <dbReference type="ARBA" id="ARBA00022857"/>
    </source>
</evidence>
<keyword evidence="1 6" id="KW-0547">Nucleotide-binding</keyword>
<keyword evidence="4 6" id="KW-0520">NAD</keyword>
<keyword evidence="2 6" id="KW-0067">ATP-binding</keyword>
<dbReference type="PROSITE" id="PS51383">
    <property type="entry name" value="YJEF_C_3"/>
    <property type="match status" value="1"/>
</dbReference>
<dbReference type="Gene3D" id="3.40.1190.20">
    <property type="match status" value="1"/>
</dbReference>
<sequence>MKKIDSRELLQKLPPFTKESNKYSFGHVVIIGGNVGYAGAVKLCAQAALRSGSGLVTVLTRQENVSSIVSTRAELMVRGFDTQTSGINQARPILEKADAIVIGPGLGRDEWANHICSLIEDFTAPKVLDADALWNLCQRSEKQRYQNAIITPHFGEAARLLNCTSEEIRKDRKEAAKNLLQISECVVLKGDHSLIANDQDIYENDTGNSILAMAGTGDILAGIIGSFLGQGLSLTEAACLGTWVHGKASDLLRENTRGIRGSIASDLFAYIQEVIG</sequence>
<gene>
    <name evidence="6" type="primary">nnrD</name>
    <name evidence="8" type="ORF">DAY19_12630</name>
</gene>
<protein>
    <recommendedName>
        <fullName evidence="6">ADP-dependent (S)-NAD(P)H-hydrate dehydratase</fullName>
        <ecNumber evidence="6">4.2.1.136</ecNumber>
    </recommendedName>
    <alternativeName>
        <fullName evidence="6">ADP-dependent NAD(P)HX dehydratase</fullName>
    </alternativeName>
</protein>
<feature type="binding site" evidence="6">
    <location>
        <begin position="189"/>
        <end position="193"/>
    </location>
    <ligand>
        <name>AMP</name>
        <dbReference type="ChEBI" id="CHEBI:456215"/>
    </ligand>
</feature>
<evidence type="ECO:0000313" key="8">
    <source>
        <dbReference type="EMBL" id="RZF20825.1"/>
    </source>
</evidence>
<dbReference type="PANTHER" id="PTHR12592">
    <property type="entry name" value="ATP-DEPENDENT (S)-NAD(P)H-HYDRATE DEHYDRATASE FAMILY MEMBER"/>
    <property type="match status" value="1"/>
</dbReference>
<proteinExistence type="inferred from homology"/>
<feature type="binding site" evidence="6">
    <location>
        <position position="40"/>
    </location>
    <ligand>
        <name>(6S)-NADPHX</name>
        <dbReference type="ChEBI" id="CHEBI:64076"/>
    </ligand>
</feature>
<comment type="cofactor">
    <cofactor evidence="6">
        <name>Mg(2+)</name>
        <dbReference type="ChEBI" id="CHEBI:18420"/>
    </cofactor>
</comment>
<evidence type="ECO:0000256" key="5">
    <source>
        <dbReference type="ARBA" id="ARBA00023239"/>
    </source>
</evidence>
<keyword evidence="9" id="KW-1185">Reference proteome</keyword>
<evidence type="ECO:0000256" key="4">
    <source>
        <dbReference type="ARBA" id="ARBA00023027"/>
    </source>
</evidence>